<organism evidence="1 2">
    <name type="scientific">Trifolium medium</name>
    <dbReference type="NCBI Taxonomy" id="97028"/>
    <lineage>
        <taxon>Eukaryota</taxon>
        <taxon>Viridiplantae</taxon>
        <taxon>Streptophyta</taxon>
        <taxon>Embryophyta</taxon>
        <taxon>Tracheophyta</taxon>
        <taxon>Spermatophyta</taxon>
        <taxon>Magnoliopsida</taxon>
        <taxon>eudicotyledons</taxon>
        <taxon>Gunneridae</taxon>
        <taxon>Pentapetalae</taxon>
        <taxon>rosids</taxon>
        <taxon>fabids</taxon>
        <taxon>Fabales</taxon>
        <taxon>Fabaceae</taxon>
        <taxon>Papilionoideae</taxon>
        <taxon>50 kb inversion clade</taxon>
        <taxon>NPAAA clade</taxon>
        <taxon>Hologalegina</taxon>
        <taxon>IRL clade</taxon>
        <taxon>Trifolieae</taxon>
        <taxon>Trifolium</taxon>
    </lineage>
</organism>
<dbReference type="EMBL" id="LXQA010665675">
    <property type="protein sequence ID" value="MCI64903.1"/>
    <property type="molecule type" value="Genomic_DNA"/>
</dbReference>
<evidence type="ECO:0000313" key="2">
    <source>
        <dbReference type="Proteomes" id="UP000265520"/>
    </source>
</evidence>
<sequence length="32" mass="3371">FMPTLTVAFIAEAWGAGESQVGLGSLFDRTPT</sequence>
<reference evidence="1 2" key="1">
    <citation type="journal article" date="2018" name="Front. Plant Sci.">
        <title>Red Clover (Trifolium pratense) and Zigzag Clover (T. medium) - A Picture of Genomic Similarities and Differences.</title>
        <authorList>
            <person name="Dluhosova J."/>
            <person name="Istvanek J."/>
            <person name="Nedelnik J."/>
            <person name="Repkova J."/>
        </authorList>
    </citation>
    <scope>NUCLEOTIDE SEQUENCE [LARGE SCALE GENOMIC DNA]</scope>
    <source>
        <strain evidence="2">cv. 10/8</strain>
        <tissue evidence="1">Leaf</tissue>
    </source>
</reference>
<name>A0A392TUR6_9FABA</name>
<dbReference type="AlphaFoldDB" id="A0A392TUR6"/>
<comment type="caution">
    <text evidence="1">The sequence shown here is derived from an EMBL/GenBank/DDBJ whole genome shotgun (WGS) entry which is preliminary data.</text>
</comment>
<feature type="non-terminal residue" evidence="1">
    <location>
        <position position="1"/>
    </location>
</feature>
<proteinExistence type="predicted"/>
<protein>
    <submittedName>
        <fullName evidence="1">Uncharacterized protein</fullName>
    </submittedName>
</protein>
<dbReference type="Proteomes" id="UP000265520">
    <property type="component" value="Unassembled WGS sequence"/>
</dbReference>
<keyword evidence="2" id="KW-1185">Reference proteome</keyword>
<accession>A0A392TUR6</accession>
<evidence type="ECO:0000313" key="1">
    <source>
        <dbReference type="EMBL" id="MCI64903.1"/>
    </source>
</evidence>